<dbReference type="Proteomes" id="UP000016570">
    <property type="component" value="Unassembled WGS sequence"/>
</dbReference>
<name>U3BKW2_VIBPR</name>
<proteinExistence type="predicted"/>
<dbReference type="RefSeq" id="WP_021705243.1">
    <property type="nucleotide sequence ID" value="NZ_BATJ01000007.1"/>
</dbReference>
<evidence type="ECO:0000313" key="2">
    <source>
        <dbReference type="Proteomes" id="UP000016570"/>
    </source>
</evidence>
<accession>U3BKW2</accession>
<keyword evidence="2" id="KW-1185">Reference proteome</keyword>
<protein>
    <submittedName>
        <fullName evidence="1">Uncharacterized protein</fullName>
    </submittedName>
</protein>
<dbReference type="EMBL" id="BATJ01000007">
    <property type="protein sequence ID" value="GAD67268.1"/>
    <property type="molecule type" value="Genomic_DNA"/>
</dbReference>
<organism evidence="1 2">
    <name type="scientific">Vibrio proteolyticus NBRC 13287</name>
    <dbReference type="NCBI Taxonomy" id="1219065"/>
    <lineage>
        <taxon>Bacteria</taxon>
        <taxon>Pseudomonadati</taxon>
        <taxon>Pseudomonadota</taxon>
        <taxon>Gammaproteobacteria</taxon>
        <taxon>Vibrionales</taxon>
        <taxon>Vibrionaceae</taxon>
        <taxon>Vibrio</taxon>
    </lineage>
</organism>
<sequence length="76" mass="8726">MEGDISYCGERVSRHRPMLGESKMNMQQFETLKNQLKELTPQQLKQLQCEISSNLSRSDEGLLTDEEMSLISSLFS</sequence>
<evidence type="ECO:0000313" key="1">
    <source>
        <dbReference type="EMBL" id="GAD67268.1"/>
    </source>
</evidence>
<reference evidence="1 2" key="1">
    <citation type="submission" date="2013-09" db="EMBL/GenBank/DDBJ databases">
        <title>Whole genome shotgun sequence of Vibrio proteolyticus NBRC 13287.</title>
        <authorList>
            <person name="Isaki S."/>
            <person name="Hosoyama A."/>
            <person name="Numata M."/>
            <person name="Hashimoto M."/>
            <person name="Hosoyama Y."/>
            <person name="Tsuchikane K."/>
            <person name="Noguchi M."/>
            <person name="Hirakata S."/>
            <person name="Ichikawa N."/>
            <person name="Ohji S."/>
            <person name="Yamazoe A."/>
            <person name="Fujita N."/>
        </authorList>
    </citation>
    <scope>NUCLEOTIDE SEQUENCE [LARGE SCALE GENOMIC DNA]</scope>
    <source>
        <strain evidence="1 2">NBRC 13287</strain>
    </source>
</reference>
<dbReference type="STRING" id="1219065.VPR01S_07_00670"/>
<gene>
    <name evidence="1" type="ORF">VPR01S_07_00670</name>
</gene>
<dbReference type="AlphaFoldDB" id="U3BKW2"/>
<dbReference type="eggNOG" id="ENOG5031NT4">
    <property type="taxonomic scope" value="Bacteria"/>
</dbReference>
<comment type="caution">
    <text evidence="1">The sequence shown here is derived from an EMBL/GenBank/DDBJ whole genome shotgun (WGS) entry which is preliminary data.</text>
</comment>